<evidence type="ECO:0000313" key="2">
    <source>
        <dbReference type="EMBL" id="CAF0816552.1"/>
    </source>
</evidence>
<keyword evidence="4" id="KW-1185">Reference proteome</keyword>
<protein>
    <recommendedName>
        <fullName evidence="1">J domain-containing protein</fullName>
    </recommendedName>
</protein>
<comment type="caution">
    <text evidence="2">The sequence shown here is derived from an EMBL/GenBank/DDBJ whole genome shotgun (WGS) entry which is preliminary data.</text>
</comment>
<evidence type="ECO:0000313" key="3">
    <source>
        <dbReference type="EMBL" id="CAF1056429.1"/>
    </source>
</evidence>
<dbReference type="Gene3D" id="1.10.287.110">
    <property type="entry name" value="DnaJ domain"/>
    <property type="match status" value="1"/>
</dbReference>
<feature type="domain" description="J" evidence="1">
    <location>
        <begin position="198"/>
        <end position="251"/>
    </location>
</feature>
<dbReference type="Pfam" id="PF00226">
    <property type="entry name" value="DnaJ"/>
    <property type="match status" value="1"/>
</dbReference>
<dbReference type="EMBL" id="CAJNOJ010000015">
    <property type="protein sequence ID" value="CAF0816552.1"/>
    <property type="molecule type" value="Genomic_DNA"/>
</dbReference>
<evidence type="ECO:0000259" key="1">
    <source>
        <dbReference type="PROSITE" id="PS50076"/>
    </source>
</evidence>
<dbReference type="SMART" id="SM00271">
    <property type="entry name" value="DnaJ"/>
    <property type="match status" value="1"/>
</dbReference>
<dbReference type="InterPro" id="IPR036869">
    <property type="entry name" value="J_dom_sf"/>
</dbReference>
<dbReference type="PROSITE" id="PS50076">
    <property type="entry name" value="DNAJ_2"/>
    <property type="match status" value="1"/>
</dbReference>
<evidence type="ECO:0000313" key="5">
    <source>
        <dbReference type="Proteomes" id="UP000663852"/>
    </source>
</evidence>
<dbReference type="PRINTS" id="PR00625">
    <property type="entry name" value="JDOMAIN"/>
</dbReference>
<dbReference type="OrthoDB" id="376357at2759"/>
<dbReference type="AlphaFoldDB" id="A0A813TM99"/>
<name>A0A813TM99_ADIRI</name>
<dbReference type="Proteomes" id="UP000663852">
    <property type="component" value="Unassembled WGS sequence"/>
</dbReference>
<dbReference type="Proteomes" id="UP000663828">
    <property type="component" value="Unassembled WGS sequence"/>
</dbReference>
<gene>
    <name evidence="2" type="ORF">EDS130_LOCUS5628</name>
    <name evidence="3" type="ORF">XAT740_LOCUS16048</name>
</gene>
<dbReference type="SUPFAM" id="SSF46565">
    <property type="entry name" value="Chaperone J-domain"/>
    <property type="match status" value="1"/>
</dbReference>
<organism evidence="2 5">
    <name type="scientific">Adineta ricciae</name>
    <name type="common">Rotifer</name>
    <dbReference type="NCBI Taxonomy" id="249248"/>
    <lineage>
        <taxon>Eukaryota</taxon>
        <taxon>Metazoa</taxon>
        <taxon>Spiralia</taxon>
        <taxon>Gnathifera</taxon>
        <taxon>Rotifera</taxon>
        <taxon>Eurotatoria</taxon>
        <taxon>Bdelloidea</taxon>
        <taxon>Adinetida</taxon>
        <taxon>Adinetidae</taxon>
        <taxon>Adineta</taxon>
    </lineage>
</organism>
<dbReference type="InterPro" id="IPR001623">
    <property type="entry name" value="DnaJ_domain"/>
</dbReference>
<dbReference type="EMBL" id="CAJNOR010001012">
    <property type="protein sequence ID" value="CAF1056429.1"/>
    <property type="molecule type" value="Genomic_DNA"/>
</dbReference>
<dbReference type="CDD" id="cd06257">
    <property type="entry name" value="DnaJ"/>
    <property type="match status" value="1"/>
</dbReference>
<accession>A0A813TM99</accession>
<evidence type="ECO:0000313" key="4">
    <source>
        <dbReference type="Proteomes" id="UP000663828"/>
    </source>
</evidence>
<reference evidence="2" key="1">
    <citation type="submission" date="2021-02" db="EMBL/GenBank/DDBJ databases">
        <authorList>
            <person name="Nowell W R."/>
        </authorList>
    </citation>
    <scope>NUCLEOTIDE SEQUENCE</scope>
</reference>
<proteinExistence type="predicted"/>
<sequence>MDTVDNNQMADEEFYRQVSQLPMVYVPGSNNLHTYAETGETLLNLVQGIRAIPADRQAIIISQIMNTVESVTGEKSLIAVSVSQSLTRAQVVAGKIIPIAIVAVQLSWEALKSIRLWWNGEISGKRCAKQIIDGSAAVLGGYAGGVAGVAIGTAILPGYGTLIGSVLGGVAGSLSASALVDWLTQYFFDLPKTVAVENAYKFLSLSLSCSNDEINKKYKQLALQYHPDKGGNAESFHKLQISVAIIKQARGQGV</sequence>